<proteinExistence type="inferred from homology"/>
<accession>A0AAD9K1B2</accession>
<dbReference type="InterPro" id="IPR004328">
    <property type="entry name" value="BRO1_dom"/>
</dbReference>
<evidence type="ECO:0000313" key="4">
    <source>
        <dbReference type="EMBL" id="KAK2162932.1"/>
    </source>
</evidence>
<evidence type="ECO:0000313" key="5">
    <source>
        <dbReference type="Proteomes" id="UP001208570"/>
    </source>
</evidence>
<comment type="caution">
    <text evidence="4">The sequence shown here is derived from an EMBL/GenBank/DDBJ whole genome shotgun (WGS) entry which is preliminary data.</text>
</comment>
<gene>
    <name evidence="4" type="ORF">LSH36_89g03014</name>
</gene>
<dbReference type="InterPro" id="IPR038898">
    <property type="entry name" value="BROX"/>
</dbReference>
<dbReference type="Gene3D" id="1.25.40.280">
    <property type="entry name" value="alix/aip1 like domains"/>
    <property type="match status" value="1"/>
</dbReference>
<dbReference type="Proteomes" id="UP001208570">
    <property type="component" value="Unassembled WGS sequence"/>
</dbReference>
<evidence type="ECO:0000256" key="2">
    <source>
        <dbReference type="SAM" id="MobiDB-lite"/>
    </source>
</evidence>
<protein>
    <recommendedName>
        <fullName evidence="3">BRO1 domain-containing protein</fullName>
    </recommendedName>
</protein>
<sequence>MAHWFHRNPLKATAPATFDLRGAASNSQAQKICSDLRGARGNLLEVISNPNRDVETLTKTLSSYISLQHGFINSLDETNPGDSKLRHAVRFRWTNTLLGNTPTEQYDFIFDQTCMLFNVALWYTKHAAKVAGKEEPSMDEAKEVHKCLRIAAGIFTYIKENLVARLMDSPEKGSDLDSRILAAYISQCTAEAQEITIARAIELKHSASIVSALAYETARLFTQSDDCLKTLDEKIVARWRNYLQFKINIYYAYAYNYHGEVLLAADKCGEAIKSLQESDQYYEKAWKNGKEYTSIKGPGSNAKPHEHLFFRKLGPIVKRTLDKCVRENGFIYHQKVPVDAPQLELKATYGLVAPEEFTPPEPSPLWTAEAYKSFDISRLPPLDPKTEQKESGSLPPVKEKEINSTNKDPKNNSGCIIS</sequence>
<comment type="similarity">
    <text evidence="1">Belongs to the BROX family.</text>
</comment>
<feature type="region of interest" description="Disordered" evidence="2">
    <location>
        <begin position="377"/>
        <end position="418"/>
    </location>
</feature>
<keyword evidence="5" id="KW-1185">Reference proteome</keyword>
<evidence type="ECO:0000259" key="3">
    <source>
        <dbReference type="PROSITE" id="PS51180"/>
    </source>
</evidence>
<dbReference type="Pfam" id="PF03097">
    <property type="entry name" value="BRO1"/>
    <property type="match status" value="1"/>
</dbReference>
<dbReference type="PANTHER" id="PTHR23032:SF13">
    <property type="entry name" value="BRO1 DOMAIN-CONTAINING PROTEIN BROX"/>
    <property type="match status" value="1"/>
</dbReference>
<evidence type="ECO:0000256" key="1">
    <source>
        <dbReference type="ARBA" id="ARBA00008901"/>
    </source>
</evidence>
<dbReference type="EMBL" id="JAODUP010000089">
    <property type="protein sequence ID" value="KAK2162932.1"/>
    <property type="molecule type" value="Genomic_DNA"/>
</dbReference>
<feature type="domain" description="BRO1" evidence="3">
    <location>
        <begin position="1"/>
        <end position="418"/>
    </location>
</feature>
<dbReference type="AlphaFoldDB" id="A0AAD9K1B2"/>
<organism evidence="4 5">
    <name type="scientific">Paralvinella palmiformis</name>
    <dbReference type="NCBI Taxonomy" id="53620"/>
    <lineage>
        <taxon>Eukaryota</taxon>
        <taxon>Metazoa</taxon>
        <taxon>Spiralia</taxon>
        <taxon>Lophotrochozoa</taxon>
        <taxon>Annelida</taxon>
        <taxon>Polychaeta</taxon>
        <taxon>Sedentaria</taxon>
        <taxon>Canalipalpata</taxon>
        <taxon>Terebellida</taxon>
        <taxon>Terebelliformia</taxon>
        <taxon>Alvinellidae</taxon>
        <taxon>Paralvinella</taxon>
    </lineage>
</organism>
<reference evidence="4" key="1">
    <citation type="journal article" date="2023" name="Mol. Biol. Evol.">
        <title>Third-Generation Sequencing Reveals the Adaptive Role of the Epigenome in Three Deep-Sea Polychaetes.</title>
        <authorList>
            <person name="Perez M."/>
            <person name="Aroh O."/>
            <person name="Sun Y."/>
            <person name="Lan Y."/>
            <person name="Juniper S.K."/>
            <person name="Young C.R."/>
            <person name="Angers B."/>
            <person name="Qian P.Y."/>
        </authorList>
    </citation>
    <scope>NUCLEOTIDE SEQUENCE</scope>
    <source>
        <strain evidence="4">P08H-3</strain>
    </source>
</reference>
<dbReference type="SMART" id="SM01041">
    <property type="entry name" value="BRO1"/>
    <property type="match status" value="1"/>
</dbReference>
<name>A0AAD9K1B2_9ANNE</name>
<dbReference type="InterPro" id="IPR038499">
    <property type="entry name" value="BRO1_sf"/>
</dbReference>
<dbReference type="PANTHER" id="PTHR23032">
    <property type="entry name" value="BRO1 DOMAIN-CONTAINING PROTEIN BROX"/>
    <property type="match status" value="1"/>
</dbReference>
<feature type="compositionally biased region" description="Basic and acidic residues" evidence="2">
    <location>
        <begin position="397"/>
        <end position="410"/>
    </location>
</feature>
<dbReference type="PROSITE" id="PS51180">
    <property type="entry name" value="BRO1"/>
    <property type="match status" value="1"/>
</dbReference>